<evidence type="ECO:0000313" key="3">
    <source>
        <dbReference type="EMBL" id="CAL1548023.1"/>
    </source>
</evidence>
<name>A0AAV2ILF2_LYMST</name>
<comment type="caution">
    <text evidence="3">The sequence shown here is derived from an EMBL/GenBank/DDBJ whole genome shotgun (WGS) entry which is preliminary data.</text>
</comment>
<reference evidence="3 4" key="1">
    <citation type="submission" date="2024-04" db="EMBL/GenBank/DDBJ databases">
        <authorList>
            <consortium name="Genoscope - CEA"/>
            <person name="William W."/>
        </authorList>
    </citation>
    <scope>NUCLEOTIDE SEQUENCE [LARGE SCALE GENOMIC DNA]</scope>
</reference>
<feature type="compositionally biased region" description="Basic residues" evidence="1">
    <location>
        <begin position="10"/>
        <end position="25"/>
    </location>
</feature>
<sequence>MKILDDQQHKSVRRKAVQRKKERKKIWTKRDKDQIVLKWNNARPRRYIFKSVPPTRREVFIQPWLQVFAAYLIFSIIFYYLLLLFINFLNEVFTTGSIPQNNHHSLDPRFFVTDVPAKGKET</sequence>
<evidence type="ECO:0000256" key="2">
    <source>
        <dbReference type="SAM" id="Phobius"/>
    </source>
</evidence>
<keyword evidence="2" id="KW-1133">Transmembrane helix</keyword>
<dbReference type="AlphaFoldDB" id="A0AAV2ILF2"/>
<evidence type="ECO:0000256" key="1">
    <source>
        <dbReference type="SAM" id="MobiDB-lite"/>
    </source>
</evidence>
<keyword evidence="2" id="KW-0472">Membrane</keyword>
<gene>
    <name evidence="3" type="ORF">GSLYS_00021340001</name>
</gene>
<feature type="region of interest" description="Disordered" evidence="1">
    <location>
        <begin position="1"/>
        <end position="25"/>
    </location>
</feature>
<dbReference type="Proteomes" id="UP001497497">
    <property type="component" value="Unassembled WGS sequence"/>
</dbReference>
<proteinExistence type="predicted"/>
<dbReference type="EMBL" id="CAXITT010001147">
    <property type="protein sequence ID" value="CAL1548023.1"/>
    <property type="molecule type" value="Genomic_DNA"/>
</dbReference>
<protein>
    <submittedName>
        <fullName evidence="3">Uncharacterized protein</fullName>
    </submittedName>
</protein>
<evidence type="ECO:0000313" key="4">
    <source>
        <dbReference type="Proteomes" id="UP001497497"/>
    </source>
</evidence>
<feature type="transmembrane region" description="Helical" evidence="2">
    <location>
        <begin position="64"/>
        <end position="86"/>
    </location>
</feature>
<keyword evidence="4" id="KW-1185">Reference proteome</keyword>
<organism evidence="3 4">
    <name type="scientific">Lymnaea stagnalis</name>
    <name type="common">Great pond snail</name>
    <name type="synonym">Helix stagnalis</name>
    <dbReference type="NCBI Taxonomy" id="6523"/>
    <lineage>
        <taxon>Eukaryota</taxon>
        <taxon>Metazoa</taxon>
        <taxon>Spiralia</taxon>
        <taxon>Lophotrochozoa</taxon>
        <taxon>Mollusca</taxon>
        <taxon>Gastropoda</taxon>
        <taxon>Heterobranchia</taxon>
        <taxon>Euthyneura</taxon>
        <taxon>Panpulmonata</taxon>
        <taxon>Hygrophila</taxon>
        <taxon>Lymnaeoidea</taxon>
        <taxon>Lymnaeidae</taxon>
        <taxon>Lymnaea</taxon>
    </lineage>
</organism>
<accession>A0AAV2ILF2</accession>
<keyword evidence="2" id="KW-0812">Transmembrane</keyword>